<evidence type="ECO:0000313" key="2">
    <source>
        <dbReference type="Proteomes" id="UP000515369"/>
    </source>
</evidence>
<dbReference type="EMBL" id="CP059732">
    <property type="protein sequence ID" value="QMW01210.1"/>
    <property type="molecule type" value="Genomic_DNA"/>
</dbReference>
<name>A0A7G5GQR8_9BACT</name>
<dbReference type="Proteomes" id="UP000515369">
    <property type="component" value="Chromosome"/>
</dbReference>
<dbReference type="SUPFAM" id="SSF52172">
    <property type="entry name" value="CheY-like"/>
    <property type="match status" value="1"/>
</dbReference>
<dbReference type="AlphaFoldDB" id="A0A7G5GQR8"/>
<proteinExistence type="predicted"/>
<reference evidence="1 2" key="1">
    <citation type="submission" date="2020-07" db="EMBL/GenBank/DDBJ databases">
        <title>Spirosoma foliorum sp. nov., isolated from the leaves on the Nejang mountain Korea, Republic of.</title>
        <authorList>
            <person name="Ho H."/>
            <person name="Lee Y.-J."/>
            <person name="Nurcahyanto D.-A."/>
            <person name="Kim S.-G."/>
        </authorList>
    </citation>
    <scope>NUCLEOTIDE SEQUENCE [LARGE SCALE GENOMIC DNA]</scope>
    <source>
        <strain evidence="1 2">PL0136</strain>
    </source>
</reference>
<dbReference type="RefSeq" id="WP_182458480.1">
    <property type="nucleotide sequence ID" value="NZ_CP059732.1"/>
</dbReference>
<sequence length="111" mass="12794">MASRRQLAHYLQRTGWLNVGQTGAFTEDMLTAIQTTKQALVFMRLAGPDNDVPGPFLDALRNHPTVVITSPYPQHLFSHLNLNPFDFLTEPYSFERFAVCLDRYVSFFEQR</sequence>
<dbReference type="KEGG" id="sfol:H3H32_25015"/>
<gene>
    <name evidence="1" type="ORF">H3H32_25015</name>
</gene>
<keyword evidence="2" id="KW-1185">Reference proteome</keyword>
<evidence type="ECO:0000313" key="1">
    <source>
        <dbReference type="EMBL" id="QMW01210.1"/>
    </source>
</evidence>
<evidence type="ECO:0008006" key="3">
    <source>
        <dbReference type="Google" id="ProtNLM"/>
    </source>
</evidence>
<accession>A0A7G5GQR8</accession>
<protein>
    <recommendedName>
        <fullName evidence="3">Response regulatory domain-containing protein</fullName>
    </recommendedName>
</protein>
<organism evidence="1 2">
    <name type="scientific">Spirosoma foliorum</name>
    <dbReference type="NCBI Taxonomy" id="2710596"/>
    <lineage>
        <taxon>Bacteria</taxon>
        <taxon>Pseudomonadati</taxon>
        <taxon>Bacteroidota</taxon>
        <taxon>Cytophagia</taxon>
        <taxon>Cytophagales</taxon>
        <taxon>Cytophagaceae</taxon>
        <taxon>Spirosoma</taxon>
    </lineage>
</organism>
<dbReference type="InterPro" id="IPR011006">
    <property type="entry name" value="CheY-like_superfamily"/>
</dbReference>